<organism evidence="8 9">
    <name type="scientific">Porites lobata</name>
    <dbReference type="NCBI Taxonomy" id="104759"/>
    <lineage>
        <taxon>Eukaryota</taxon>
        <taxon>Metazoa</taxon>
        <taxon>Cnidaria</taxon>
        <taxon>Anthozoa</taxon>
        <taxon>Hexacorallia</taxon>
        <taxon>Scleractinia</taxon>
        <taxon>Fungiina</taxon>
        <taxon>Poritidae</taxon>
        <taxon>Porites</taxon>
    </lineage>
</organism>
<evidence type="ECO:0000256" key="1">
    <source>
        <dbReference type="ARBA" id="ARBA00001933"/>
    </source>
</evidence>
<keyword evidence="3 4" id="KW-0663">Pyridoxal phosphate</keyword>
<dbReference type="Proteomes" id="UP001159405">
    <property type="component" value="Unassembled WGS sequence"/>
</dbReference>
<dbReference type="EMBL" id="CALNXK010000001">
    <property type="protein sequence ID" value="CAH3032616.1"/>
    <property type="molecule type" value="Genomic_DNA"/>
</dbReference>
<keyword evidence="9" id="KW-1185">Reference proteome</keyword>
<evidence type="ECO:0000256" key="2">
    <source>
        <dbReference type="ARBA" id="ARBA00009236"/>
    </source>
</evidence>
<reference evidence="8 9" key="1">
    <citation type="submission" date="2022-05" db="EMBL/GenBank/DDBJ databases">
        <authorList>
            <consortium name="Genoscope - CEA"/>
            <person name="William W."/>
        </authorList>
    </citation>
    <scope>NUCLEOTIDE SEQUENCE [LARGE SCALE GENOMIC DNA]</scope>
</reference>
<feature type="domain" description="Aminotransferase class V" evidence="7">
    <location>
        <begin position="38"/>
        <end position="380"/>
    </location>
</feature>
<dbReference type="PIRSF" id="PIRSF000524">
    <property type="entry name" value="SPT"/>
    <property type="match status" value="1"/>
</dbReference>
<accession>A0ABN8MNV1</accession>
<comment type="similarity">
    <text evidence="2 4 5">Belongs to the class-V pyridoxal-phosphate-dependent aminotransferase family.</text>
</comment>
<dbReference type="PANTHER" id="PTHR21152">
    <property type="entry name" value="AMINOTRANSFERASE CLASS V"/>
    <property type="match status" value="1"/>
</dbReference>
<dbReference type="PANTHER" id="PTHR21152:SF40">
    <property type="entry name" value="ALANINE--GLYOXYLATE AMINOTRANSFERASE"/>
    <property type="match status" value="1"/>
</dbReference>
<dbReference type="InterPro" id="IPR015421">
    <property type="entry name" value="PyrdxlP-dep_Trfase_major"/>
</dbReference>
<comment type="catalytic activity">
    <reaction evidence="4">
        <text>glyoxylate + L-alanine = glycine + pyruvate</text>
        <dbReference type="Rhea" id="RHEA:24248"/>
        <dbReference type="ChEBI" id="CHEBI:15361"/>
        <dbReference type="ChEBI" id="CHEBI:36655"/>
        <dbReference type="ChEBI" id="CHEBI:57305"/>
        <dbReference type="ChEBI" id="CHEBI:57972"/>
        <dbReference type="EC" id="2.6.1.44"/>
    </reaction>
</comment>
<proteinExistence type="inferred from homology"/>
<evidence type="ECO:0000256" key="5">
    <source>
        <dbReference type="RuleBase" id="RU004075"/>
    </source>
</evidence>
<protein>
    <recommendedName>
        <fullName evidence="4">Alanine--glyoxylate aminotransferase</fullName>
        <ecNumber evidence="4">2.6.1.44</ecNumber>
    </recommendedName>
</protein>
<evidence type="ECO:0000256" key="4">
    <source>
        <dbReference type="PIRNR" id="PIRNR000524"/>
    </source>
</evidence>
<dbReference type="EC" id="2.6.1.44" evidence="4"/>
<comment type="caution">
    <text evidence="8">The sequence shown here is derived from an EMBL/GenBank/DDBJ whole genome shotgun (WGS) entry which is preliminary data.</text>
</comment>
<evidence type="ECO:0000256" key="6">
    <source>
        <dbReference type="RuleBase" id="RU004504"/>
    </source>
</evidence>
<dbReference type="InterPro" id="IPR000192">
    <property type="entry name" value="Aminotrans_V_dom"/>
</dbReference>
<dbReference type="SUPFAM" id="SSF53383">
    <property type="entry name" value="PLP-dependent transferases"/>
    <property type="match status" value="1"/>
</dbReference>
<sequence length="401" mass="44414">MADWQTKIPAPPQLLAPLTVPTKYLFGPGPSNPNMRIYKAAAMSLLGHMHADFCKVMDEAKAGLQYVFQTKNQYTLAITGTGHAAMEASIMNIVERGEPILVCDNGLWGKRAREIAERQGCDVRVLEKPPGGYFTYEEIKEASSFGLQKHKPIALFVCHSESSTGICQPLDGFGPLCHEHDCLLIVDTVASLGGTPFFTDDWELDVVYSGSQKCLGALPGVSPITFSPRAMAKVNGRKTKVLSFYLDITELGNYWGCDDGPRRYHHTAAISLVYALRESLAILVEEGLENSWRRHHDTIEHLWAGLEKMGMEMFVADKALRLPTVTTIKIPEGFPDWKAVPDYLMKKYKLEIVGGMGSTVGKVWRVGFMGHNSNPENVDLFLRLFKEAIESVHAGSPKSQP</sequence>
<dbReference type="Gene3D" id="3.40.640.10">
    <property type="entry name" value="Type I PLP-dependent aspartate aminotransferase-like (Major domain)"/>
    <property type="match status" value="1"/>
</dbReference>
<dbReference type="Pfam" id="PF00266">
    <property type="entry name" value="Aminotran_5"/>
    <property type="match status" value="1"/>
</dbReference>
<dbReference type="CDD" id="cd06451">
    <property type="entry name" value="AGAT_like"/>
    <property type="match status" value="1"/>
</dbReference>
<dbReference type="InterPro" id="IPR015424">
    <property type="entry name" value="PyrdxlP-dep_Trfase"/>
</dbReference>
<dbReference type="InterPro" id="IPR020578">
    <property type="entry name" value="Aminotrans_V_PyrdxlP_BS"/>
</dbReference>
<evidence type="ECO:0000313" key="9">
    <source>
        <dbReference type="Proteomes" id="UP001159405"/>
    </source>
</evidence>
<evidence type="ECO:0000313" key="8">
    <source>
        <dbReference type="EMBL" id="CAH3032616.1"/>
    </source>
</evidence>
<dbReference type="PROSITE" id="PS00595">
    <property type="entry name" value="AA_TRANSFER_CLASS_5"/>
    <property type="match status" value="1"/>
</dbReference>
<dbReference type="InterPro" id="IPR015422">
    <property type="entry name" value="PyrdxlP-dep_Trfase_small"/>
</dbReference>
<evidence type="ECO:0000256" key="3">
    <source>
        <dbReference type="ARBA" id="ARBA00022898"/>
    </source>
</evidence>
<evidence type="ECO:0000259" key="7">
    <source>
        <dbReference type="Pfam" id="PF00266"/>
    </source>
</evidence>
<dbReference type="InterPro" id="IPR024169">
    <property type="entry name" value="SP_NH2Trfase/AEP_transaminase"/>
</dbReference>
<name>A0ABN8MNV1_9CNID</name>
<gene>
    <name evidence="8" type="ORF">PLOB_00000091</name>
</gene>
<dbReference type="Gene3D" id="3.90.1150.10">
    <property type="entry name" value="Aspartate Aminotransferase, domain 1"/>
    <property type="match status" value="1"/>
</dbReference>
<comment type="cofactor">
    <cofactor evidence="1 4 6">
        <name>pyridoxal 5'-phosphate</name>
        <dbReference type="ChEBI" id="CHEBI:597326"/>
    </cofactor>
</comment>